<protein>
    <recommendedName>
        <fullName evidence="6">Heat-inducible transcription repressor HrcA</fullName>
    </recommendedName>
</protein>
<dbReference type="PIRSF" id="PIRSF005485">
    <property type="entry name" value="HrcA"/>
    <property type="match status" value="1"/>
</dbReference>
<dbReference type="Proteomes" id="UP001071230">
    <property type="component" value="Unassembled WGS sequence"/>
</dbReference>
<comment type="similarity">
    <text evidence="6">Belongs to the HrcA family.</text>
</comment>
<dbReference type="EMBL" id="CDGJ01000033">
    <property type="protein sequence ID" value="CEJ06810.1"/>
    <property type="molecule type" value="Genomic_DNA"/>
</dbReference>
<dbReference type="Proteomes" id="UP000836597">
    <property type="component" value="Chromosome"/>
</dbReference>
<dbReference type="NCBIfam" id="TIGR00331">
    <property type="entry name" value="hrcA"/>
    <property type="match status" value="1"/>
</dbReference>
<evidence type="ECO:0000256" key="5">
    <source>
        <dbReference type="ARBA" id="ARBA00055319"/>
    </source>
</evidence>
<dbReference type="SUPFAM" id="SSF46785">
    <property type="entry name" value="Winged helix' DNA-binding domain"/>
    <property type="match status" value="1"/>
</dbReference>
<evidence type="ECO:0000256" key="1">
    <source>
        <dbReference type="ARBA" id="ARBA00022491"/>
    </source>
</evidence>
<dbReference type="InterPro" id="IPR002571">
    <property type="entry name" value="HrcA"/>
</dbReference>
<dbReference type="InterPro" id="IPR021153">
    <property type="entry name" value="HrcA_C"/>
</dbReference>
<dbReference type="EMBL" id="LR746496">
    <property type="protein sequence ID" value="CAA7599384.1"/>
    <property type="molecule type" value="Genomic_DNA"/>
</dbReference>
<dbReference type="Gene3D" id="3.30.450.40">
    <property type="match status" value="1"/>
</dbReference>
<dbReference type="InterPro" id="IPR023120">
    <property type="entry name" value="WHTH_transcript_rep_HrcA_IDD"/>
</dbReference>
<dbReference type="InterPro" id="IPR036390">
    <property type="entry name" value="WH_DNA-bd_sf"/>
</dbReference>
<evidence type="ECO:0000313" key="9">
    <source>
        <dbReference type="EMBL" id="CAA7599384.1"/>
    </source>
</evidence>
<dbReference type="KEGG" id="aacx:DEACI_0006"/>
<evidence type="ECO:0000256" key="3">
    <source>
        <dbReference type="ARBA" id="ARBA00023016"/>
    </source>
</evidence>
<evidence type="ECO:0000256" key="2">
    <source>
        <dbReference type="ARBA" id="ARBA00023015"/>
    </source>
</evidence>
<dbReference type="Gene3D" id="1.10.10.10">
    <property type="entry name" value="Winged helix-like DNA-binding domain superfamily/Winged helix DNA-binding domain"/>
    <property type="match status" value="1"/>
</dbReference>
<name>A0A8S0WKH8_9FIRM</name>
<keyword evidence="3 6" id="KW-0346">Stress response</keyword>
<dbReference type="InterPro" id="IPR036388">
    <property type="entry name" value="WH-like_DNA-bd_sf"/>
</dbReference>
<dbReference type="Pfam" id="PF01628">
    <property type="entry name" value="HrcA"/>
    <property type="match status" value="1"/>
</dbReference>
<evidence type="ECO:0000256" key="6">
    <source>
        <dbReference type="HAMAP-Rule" id="MF_00081"/>
    </source>
</evidence>
<reference evidence="10" key="1">
    <citation type="submission" date="2014-11" db="EMBL/GenBank/DDBJ databases">
        <authorList>
            <person name="Hornung B.V."/>
        </authorList>
    </citation>
    <scope>NUCLEOTIDE SEQUENCE</scope>
    <source>
        <strain evidence="10">INE</strain>
    </source>
</reference>
<dbReference type="PANTHER" id="PTHR34824:SF1">
    <property type="entry name" value="HEAT-INDUCIBLE TRANSCRIPTION REPRESSOR HRCA"/>
    <property type="match status" value="1"/>
</dbReference>
<dbReference type="RefSeq" id="WP_240983203.1">
    <property type="nucleotide sequence ID" value="NZ_CDGJ01000033.1"/>
</dbReference>
<comment type="function">
    <text evidence="5 6">Negative regulator of class I heat shock genes (grpE-dnaK-dnaJ and groELS operons). Prevents heat-shock induction of these operons.</text>
</comment>
<dbReference type="InterPro" id="IPR005104">
    <property type="entry name" value="WHTH_HrcA_DNA-bd"/>
</dbReference>
<dbReference type="SUPFAM" id="SSF55781">
    <property type="entry name" value="GAF domain-like"/>
    <property type="match status" value="1"/>
</dbReference>
<evidence type="ECO:0000259" key="7">
    <source>
        <dbReference type="Pfam" id="PF01628"/>
    </source>
</evidence>
<dbReference type="HAMAP" id="MF_00081">
    <property type="entry name" value="HrcA"/>
    <property type="match status" value="1"/>
</dbReference>
<evidence type="ECO:0000256" key="4">
    <source>
        <dbReference type="ARBA" id="ARBA00023163"/>
    </source>
</evidence>
<dbReference type="Pfam" id="PF03444">
    <property type="entry name" value="WHD_HrcA"/>
    <property type="match status" value="1"/>
</dbReference>
<reference evidence="9" key="2">
    <citation type="submission" date="2020-01" db="EMBL/GenBank/DDBJ databases">
        <authorList>
            <person name="Hornung B."/>
        </authorList>
    </citation>
    <scope>NUCLEOTIDE SEQUENCE</scope>
    <source>
        <strain evidence="9">PacBioINE</strain>
    </source>
</reference>
<evidence type="ECO:0000313" key="10">
    <source>
        <dbReference type="EMBL" id="CEJ06810.1"/>
    </source>
</evidence>
<keyword evidence="4 6" id="KW-0804">Transcription</keyword>
<dbReference type="PANTHER" id="PTHR34824">
    <property type="entry name" value="HEAT-INDUCIBLE TRANSCRIPTION REPRESSOR HRCA"/>
    <property type="match status" value="1"/>
</dbReference>
<evidence type="ECO:0000313" key="11">
    <source>
        <dbReference type="Proteomes" id="UP001071230"/>
    </source>
</evidence>
<dbReference type="Gene3D" id="3.30.390.60">
    <property type="entry name" value="Heat-inducible transcription repressor hrca homolog, domain 3"/>
    <property type="match status" value="1"/>
</dbReference>
<dbReference type="AlphaFoldDB" id="A0A8S0WKH8"/>
<evidence type="ECO:0000259" key="8">
    <source>
        <dbReference type="Pfam" id="PF03444"/>
    </source>
</evidence>
<keyword evidence="1 6" id="KW-0678">Repressor</keyword>
<feature type="domain" description="Heat-inducible transcription repressor HrcA C-terminal" evidence="7">
    <location>
        <begin position="105"/>
        <end position="325"/>
    </location>
</feature>
<dbReference type="GO" id="GO:0003677">
    <property type="term" value="F:DNA binding"/>
    <property type="evidence" value="ECO:0007669"/>
    <property type="project" value="InterPro"/>
</dbReference>
<proteinExistence type="inferred from homology"/>
<dbReference type="InterPro" id="IPR029016">
    <property type="entry name" value="GAF-like_dom_sf"/>
</dbReference>
<dbReference type="GO" id="GO:0045892">
    <property type="term" value="P:negative regulation of DNA-templated transcription"/>
    <property type="evidence" value="ECO:0007669"/>
    <property type="project" value="UniProtKB-UniRule"/>
</dbReference>
<keyword evidence="11" id="KW-1185">Reference proteome</keyword>
<gene>
    <name evidence="6" type="primary">hrcA</name>
    <name evidence="9" type="ORF">DEACI_0006</name>
    <name evidence="10" type="ORF">DEACI_1261</name>
</gene>
<organism evidence="9">
    <name type="scientific">Acididesulfobacillus acetoxydans</name>
    <dbReference type="NCBI Taxonomy" id="1561005"/>
    <lineage>
        <taxon>Bacteria</taxon>
        <taxon>Bacillati</taxon>
        <taxon>Bacillota</taxon>
        <taxon>Clostridia</taxon>
        <taxon>Eubacteriales</taxon>
        <taxon>Peptococcaceae</taxon>
        <taxon>Acididesulfobacillus</taxon>
    </lineage>
</organism>
<dbReference type="FunFam" id="1.10.10.10:FF:000049">
    <property type="entry name" value="Heat-inducible transcription repressor HrcA"/>
    <property type="match status" value="1"/>
</dbReference>
<accession>A0A8S0WKH8</accession>
<feature type="domain" description="Winged helix-turn-helix transcription repressor HrcA DNA-binding" evidence="8">
    <location>
        <begin position="6"/>
        <end position="69"/>
    </location>
</feature>
<sequence>MQMDDRKKRILRAIVQDYIASAEPIGSRTIARKFDLGVSPATIRNEMSDLEELGLIEQPHTSAGRIPSDAGYRYYVDFLMDPPCLGDQEKVLIERETARRIHEIQEVINQTSKLLSQLTSLTSVIMGPQNGKSLFSKMYFLPYQPGQAIMVVVKENGVVENHIVDIGEDVEAEELQKVADVLNRKMQGHSLHDVRKSLLHEIYSELSRQRHLLDSALAMLEPIINEDDSDHDHIYLGGALNMLNQPEFRDLDKVKGLLKALEEDGRLKKLLSTEQHGLRVSIGGENRLEEFQDCSVISASLRYNGELFGVVGILGPTRMDYAKAMAIVDYTTRRLNRILRNRRGP</sequence>
<keyword evidence="2 6" id="KW-0805">Transcription regulation</keyword>